<dbReference type="GO" id="GO:0015276">
    <property type="term" value="F:ligand-gated monoatomic ion channel activity"/>
    <property type="evidence" value="ECO:0007669"/>
    <property type="project" value="InterPro"/>
</dbReference>
<dbReference type="Gene3D" id="1.10.287.70">
    <property type="match status" value="1"/>
</dbReference>
<keyword evidence="10" id="KW-0407">Ion channel</keyword>
<accession>A0A835UE04</accession>
<feature type="transmembrane region" description="Helical" evidence="11">
    <location>
        <begin position="506"/>
        <end position="527"/>
    </location>
</feature>
<evidence type="ECO:0000259" key="13">
    <source>
        <dbReference type="SMART" id="SM00079"/>
    </source>
</evidence>
<dbReference type="InterPro" id="IPR001828">
    <property type="entry name" value="ANF_lig-bd_rcpt"/>
</dbReference>
<evidence type="ECO:0000256" key="3">
    <source>
        <dbReference type="ARBA" id="ARBA00022692"/>
    </source>
</evidence>
<keyword evidence="8" id="KW-0325">Glycoprotein</keyword>
<dbReference type="EMBL" id="JADCNM010000013">
    <property type="protein sequence ID" value="KAG0455906.1"/>
    <property type="molecule type" value="Genomic_DNA"/>
</dbReference>
<reference evidence="14 15" key="1">
    <citation type="journal article" date="2020" name="Nat. Food">
        <title>A phased Vanilla planifolia genome enables genetic improvement of flavour and production.</title>
        <authorList>
            <person name="Hasing T."/>
            <person name="Tang H."/>
            <person name="Brym M."/>
            <person name="Khazi F."/>
            <person name="Huang T."/>
            <person name="Chambers A.H."/>
        </authorList>
    </citation>
    <scope>NUCLEOTIDE SEQUENCE [LARGE SCALE GENOMIC DNA]</scope>
    <source>
        <tissue evidence="14">Leaf</tissue>
    </source>
</reference>
<dbReference type="GO" id="GO:0016020">
    <property type="term" value="C:membrane"/>
    <property type="evidence" value="ECO:0007669"/>
    <property type="project" value="UniProtKB-SubCell"/>
</dbReference>
<evidence type="ECO:0000256" key="12">
    <source>
        <dbReference type="SAM" id="SignalP"/>
    </source>
</evidence>
<dbReference type="AlphaFoldDB" id="A0A835UE04"/>
<feature type="transmembrane region" description="Helical" evidence="11">
    <location>
        <begin position="753"/>
        <end position="775"/>
    </location>
</feature>
<dbReference type="Pfam" id="PF00060">
    <property type="entry name" value="Lig_chan"/>
    <property type="match status" value="1"/>
</dbReference>
<keyword evidence="2" id="KW-0813">Transport</keyword>
<feature type="signal peptide" evidence="12">
    <location>
        <begin position="1"/>
        <end position="23"/>
    </location>
</feature>
<dbReference type="PANTHER" id="PTHR18966">
    <property type="entry name" value="IONOTROPIC GLUTAMATE RECEPTOR"/>
    <property type="match status" value="1"/>
</dbReference>
<keyword evidence="4 11" id="KW-1133">Transmembrane helix</keyword>
<evidence type="ECO:0000256" key="6">
    <source>
        <dbReference type="ARBA" id="ARBA00023136"/>
    </source>
</evidence>
<dbReference type="FunFam" id="1.10.287.70:FF:000172">
    <property type="entry name" value="Glutamate receptor"/>
    <property type="match status" value="1"/>
</dbReference>
<feature type="domain" description="Ionotropic glutamate receptor C-terminal" evidence="13">
    <location>
        <begin position="395"/>
        <end position="733"/>
    </location>
</feature>
<keyword evidence="12" id="KW-0732">Signal</keyword>
<evidence type="ECO:0000313" key="15">
    <source>
        <dbReference type="Proteomes" id="UP000639772"/>
    </source>
</evidence>
<dbReference type="CDD" id="cd13686">
    <property type="entry name" value="GluR_Plant"/>
    <property type="match status" value="1"/>
</dbReference>
<evidence type="ECO:0000256" key="10">
    <source>
        <dbReference type="ARBA" id="ARBA00023303"/>
    </source>
</evidence>
<evidence type="ECO:0000256" key="5">
    <source>
        <dbReference type="ARBA" id="ARBA00023065"/>
    </source>
</evidence>
<comment type="caution">
    <text evidence="14">The sequence shown here is derived from an EMBL/GenBank/DDBJ whole genome shotgun (WGS) entry which is preliminary data.</text>
</comment>
<keyword evidence="3 11" id="KW-0812">Transmembrane</keyword>
<dbReference type="SMART" id="SM00079">
    <property type="entry name" value="PBPe"/>
    <property type="match status" value="1"/>
</dbReference>
<evidence type="ECO:0000256" key="4">
    <source>
        <dbReference type="ARBA" id="ARBA00022989"/>
    </source>
</evidence>
<dbReference type="OrthoDB" id="784038at2759"/>
<dbReference type="SUPFAM" id="SSF53850">
    <property type="entry name" value="Periplasmic binding protein-like II"/>
    <property type="match status" value="1"/>
</dbReference>
<sequence length="792" mass="86728">MTSRHNTLSFLLLALTVAELCRAAGSNAVIGVILDHASIAGKELLTSMEIAVEDFANPGNKSLLLLTRDSHGNPLLVASAVLGLVEQPEVRAIVVDSISPQEASSIADISHRANLVPLISVTGSSSASRAGRSQLLQMAADGSICLASVVKSYHWRSVVVLYEEEAYRDVSGLISSLSSSIKAIGSEVEQFLPLPCFSSLQDPKPLIRQKLEKLKEGESKVLVLGWVWVVGEQVGGYLDSIDPFIISSSMQGVIGIKPHVREETEEYKSFSTRFQKRFKLAFPDEQRWAGPGMHALRAYDAMKVMIFAMEKANNSSTKLFDEMLSTNLTGLSGAIEFEDGGKLKRSRASFQIVNVVGRSYREIGSWSEESGFCRSGPIYLPSRSPTVMTERRSLRIAVPAAGVFNLFVKVTQDDTMNRTMVTGFSVDVFAVVVKHLSYPLSYELFPFYGSYDDLVGEVSKKVYDAAVGDIQIMSSRYHSISYSQPYLDSGLVMVVKQRREEDKGWIFIRPFTGSMWLLIAVMCLYTWAVVYAIEGGFVGRAAGEEQSAFPLDSLLWSSLSSFFYQYREPKSNLSRIVLATWLIVVLILNSAFTSTLTSMLTVSQLRPSIDDIDSLKNSGSSVGCNGNSFIVAYVIDVLGFHPSKVVPISSVAEYRSAFSSGRIAAAFFVEPHAKAFLTLHCRGFAISGEAYKLGGFGFVFPKDSPLALDVSTAILRANERGDINRLERSLLASSKCVGVENDDDHGGGSMDPAAFRMLFFVLGGVASAALFISWVSSTRKDFFCRLILTKQK</sequence>
<evidence type="ECO:0000256" key="9">
    <source>
        <dbReference type="ARBA" id="ARBA00023286"/>
    </source>
</evidence>
<keyword evidence="7" id="KW-0675">Receptor</keyword>
<organism evidence="14 15">
    <name type="scientific">Vanilla planifolia</name>
    <name type="common">Vanilla</name>
    <dbReference type="NCBI Taxonomy" id="51239"/>
    <lineage>
        <taxon>Eukaryota</taxon>
        <taxon>Viridiplantae</taxon>
        <taxon>Streptophyta</taxon>
        <taxon>Embryophyta</taxon>
        <taxon>Tracheophyta</taxon>
        <taxon>Spermatophyta</taxon>
        <taxon>Magnoliopsida</taxon>
        <taxon>Liliopsida</taxon>
        <taxon>Asparagales</taxon>
        <taxon>Orchidaceae</taxon>
        <taxon>Vanilloideae</taxon>
        <taxon>Vanilleae</taxon>
        <taxon>Vanilla</taxon>
    </lineage>
</organism>
<dbReference type="SUPFAM" id="SSF53822">
    <property type="entry name" value="Periplasmic binding protein-like I"/>
    <property type="match status" value="1"/>
</dbReference>
<keyword evidence="6 11" id="KW-0472">Membrane</keyword>
<evidence type="ECO:0000256" key="7">
    <source>
        <dbReference type="ARBA" id="ARBA00023170"/>
    </source>
</evidence>
<evidence type="ECO:0000256" key="2">
    <source>
        <dbReference type="ARBA" id="ARBA00022448"/>
    </source>
</evidence>
<name>A0A835UE04_VANPL</name>
<evidence type="ECO:0000256" key="11">
    <source>
        <dbReference type="SAM" id="Phobius"/>
    </source>
</evidence>
<dbReference type="InterPro" id="IPR015683">
    <property type="entry name" value="Ionotropic_Glu_rcpt"/>
</dbReference>
<gene>
    <name evidence="14" type="ORF">HPP92_023694</name>
</gene>
<dbReference type="InterPro" id="IPR001320">
    <property type="entry name" value="Iontro_rcpt_C"/>
</dbReference>
<feature type="chain" id="PRO_5032433209" description="Ionotropic glutamate receptor C-terminal domain-containing protein" evidence="12">
    <location>
        <begin position="24"/>
        <end position="792"/>
    </location>
</feature>
<evidence type="ECO:0000313" key="14">
    <source>
        <dbReference type="EMBL" id="KAG0455906.1"/>
    </source>
</evidence>
<feature type="transmembrane region" description="Helical" evidence="11">
    <location>
        <begin position="576"/>
        <end position="596"/>
    </location>
</feature>
<comment type="subcellular location">
    <subcellularLocation>
        <location evidence="1">Membrane</location>
        <topology evidence="1">Multi-pass membrane protein</topology>
    </subcellularLocation>
</comment>
<dbReference type="InterPro" id="IPR028082">
    <property type="entry name" value="Peripla_BP_I"/>
</dbReference>
<evidence type="ECO:0000256" key="8">
    <source>
        <dbReference type="ARBA" id="ARBA00023180"/>
    </source>
</evidence>
<dbReference type="Gene3D" id="3.40.50.2300">
    <property type="match status" value="3"/>
</dbReference>
<dbReference type="Gene3D" id="3.40.190.10">
    <property type="entry name" value="Periplasmic binding protein-like II"/>
    <property type="match status" value="1"/>
</dbReference>
<dbReference type="Pfam" id="PF01094">
    <property type="entry name" value="ANF_receptor"/>
    <property type="match status" value="2"/>
</dbReference>
<keyword evidence="5" id="KW-0406">Ion transport</keyword>
<dbReference type="Proteomes" id="UP000639772">
    <property type="component" value="Chromosome 13"/>
</dbReference>
<proteinExistence type="predicted"/>
<keyword evidence="9" id="KW-1071">Ligand-gated ion channel</keyword>
<protein>
    <recommendedName>
        <fullName evidence="13">Ionotropic glutamate receptor C-terminal domain-containing protein</fullName>
    </recommendedName>
</protein>
<evidence type="ECO:0000256" key="1">
    <source>
        <dbReference type="ARBA" id="ARBA00004141"/>
    </source>
</evidence>